<reference evidence="1 2" key="1">
    <citation type="journal article" date="2014" name="Int. J. Syst. Evol. Microbiol.">
        <title>Draft Genome Sequence of Corynebacterium ulcerans FRC58, Isolated from the Bronchitic Aspiration of a Patient in France.</title>
        <authorList>
            <person name="Silva Ado S."/>
            <person name="Barauna R.A."/>
            <person name="de Sa P.C."/>
            <person name="das Gracas D.A."/>
            <person name="Carneiro A.R."/>
            <person name="Thouvenin M."/>
            <person name="Azevedo V."/>
            <person name="Badell E."/>
            <person name="Guiso N."/>
            <person name="da Silva A.L."/>
            <person name="Ramos R.T."/>
        </authorList>
    </citation>
    <scope>NUCLEOTIDE SEQUENCE [LARGE SCALE GENOMIC DNA]</scope>
    <source>
        <strain evidence="1 2">FRC58</strain>
    </source>
</reference>
<dbReference type="Proteomes" id="UP000036185">
    <property type="component" value="Chromosome"/>
</dbReference>
<dbReference type="EMBL" id="CP011913">
    <property type="protein sequence ID" value="AKN77530.1"/>
    <property type="molecule type" value="Genomic_DNA"/>
</dbReference>
<accession>A0ABM5U340</accession>
<organism evidence="1 2">
    <name type="scientific">Corynebacterium ulcerans FRC58</name>
    <dbReference type="NCBI Taxonomy" id="1408268"/>
    <lineage>
        <taxon>Bacteria</taxon>
        <taxon>Bacillati</taxon>
        <taxon>Actinomycetota</taxon>
        <taxon>Actinomycetes</taxon>
        <taxon>Mycobacteriales</taxon>
        <taxon>Corynebacteriaceae</taxon>
        <taxon>Corynebacterium</taxon>
    </lineage>
</organism>
<name>A0ABM5U340_CORUL</name>
<protein>
    <recommendedName>
        <fullName evidence="3">Portal protein</fullName>
    </recommendedName>
</protein>
<evidence type="ECO:0008006" key="3">
    <source>
        <dbReference type="Google" id="ProtNLM"/>
    </source>
</evidence>
<evidence type="ECO:0000313" key="2">
    <source>
        <dbReference type="Proteomes" id="UP000036185"/>
    </source>
</evidence>
<evidence type="ECO:0000313" key="1">
    <source>
        <dbReference type="EMBL" id="AKN77530.1"/>
    </source>
</evidence>
<gene>
    <name evidence="1" type="ORF">CulFRC58_1676</name>
</gene>
<dbReference type="InterPro" id="IPR009279">
    <property type="entry name" value="Portal_Mu"/>
</dbReference>
<keyword evidence="2" id="KW-1185">Reference proteome</keyword>
<sequence>MIAEDLNLPVKGDSGSAPLPQAVGRVSWQETLPWILKYLRYGHAYFEKVYSDGSDGPQRLVKLAPRLADTIEKIKIARDGGVEALVQRGGIDQSGVSFESVEIEVSRLLFFIFDEEQKDGLGTSIFRPAYKHWRLKDEFLQLERTVLERNGMGVPYYESYSETDQEDIDRGQELVEGLRSGAEVGASGKKGSKLSILGVSGQLVSPREAIVYHDAQIARTTLAHALNLEGKGGSYALAEVQMDMFIQSLQTIAEYIATIVNKYLITDMVEKFTGEKIGPFPKITFETIGTRTGFTAQDLVALKNAGLLIADDSVQEYVRRRGELPPITPVREALEKKLERKQLEEELGVTFGAGVQPPATEGQKL</sequence>
<proteinExistence type="predicted"/>
<dbReference type="Pfam" id="PF06074">
    <property type="entry name" value="Portal_Mu"/>
    <property type="match status" value="1"/>
</dbReference>